<evidence type="ECO:0000313" key="4">
    <source>
        <dbReference type="EMBL" id="AOZ73385.1"/>
    </source>
</evidence>
<reference evidence="4 5" key="1">
    <citation type="submission" date="2016-10" db="EMBL/GenBank/DDBJ databases">
        <title>Actinomyces aegypiusis sp. nov., isolated from the Aegypius monachus in Qinghai Tibet Plateau China.</title>
        <authorList>
            <person name="Wang Y."/>
        </authorList>
    </citation>
    <scope>NUCLEOTIDE SEQUENCE [LARGE SCALE GENOMIC DNA]</scope>
    <source>
        <strain evidence="4 5">VUL4_3</strain>
    </source>
</reference>
<evidence type="ECO:0000313" key="5">
    <source>
        <dbReference type="Proteomes" id="UP000176288"/>
    </source>
</evidence>
<dbReference type="FunFam" id="3.40.50.300:FF:000285">
    <property type="entry name" value="Sporulation initiation inhibitor Soj"/>
    <property type="match status" value="1"/>
</dbReference>
<dbReference type="Proteomes" id="UP000176288">
    <property type="component" value="Chromosome"/>
</dbReference>
<dbReference type="PANTHER" id="PTHR13696:SF52">
    <property type="entry name" value="PARA FAMILY PROTEIN CT_582"/>
    <property type="match status" value="1"/>
</dbReference>
<name>A0A1D9MM78_9ACTO</name>
<dbReference type="Pfam" id="PF13614">
    <property type="entry name" value="AAA_31"/>
    <property type="match status" value="1"/>
</dbReference>
<dbReference type="Gene3D" id="3.40.50.300">
    <property type="entry name" value="P-loop containing nucleotide triphosphate hydrolases"/>
    <property type="match status" value="1"/>
</dbReference>
<dbReference type="InterPro" id="IPR027417">
    <property type="entry name" value="P-loop_NTPase"/>
</dbReference>
<dbReference type="RefSeq" id="WP_071164848.1">
    <property type="nucleotide sequence ID" value="NZ_CP017812.1"/>
</dbReference>
<dbReference type="InterPro" id="IPR025669">
    <property type="entry name" value="AAA_dom"/>
</dbReference>
<dbReference type="PANTHER" id="PTHR13696">
    <property type="entry name" value="P-LOOP CONTAINING NUCLEOSIDE TRIPHOSPHATE HYDROLASE"/>
    <property type="match status" value="1"/>
</dbReference>
<dbReference type="CDD" id="cd02042">
    <property type="entry name" value="ParAB_family"/>
    <property type="match status" value="1"/>
</dbReference>
<protein>
    <submittedName>
        <fullName evidence="4">Chromosome partitioning protein</fullName>
    </submittedName>
</protein>
<evidence type="ECO:0000256" key="1">
    <source>
        <dbReference type="ARBA" id="ARBA00006976"/>
    </source>
</evidence>
<dbReference type="SUPFAM" id="SSF52540">
    <property type="entry name" value="P-loop containing nucleoside triphosphate hydrolases"/>
    <property type="match status" value="1"/>
</dbReference>
<dbReference type="KEGG" id="avu:BK816_08970"/>
<comment type="function">
    <text evidence="2">May play a role in septum formation.</text>
</comment>
<organism evidence="4 5">
    <name type="scientific">Boudabousia tangfeifanii</name>
    <dbReference type="NCBI Taxonomy" id="1912795"/>
    <lineage>
        <taxon>Bacteria</taxon>
        <taxon>Bacillati</taxon>
        <taxon>Actinomycetota</taxon>
        <taxon>Actinomycetes</taxon>
        <taxon>Actinomycetales</taxon>
        <taxon>Actinomycetaceae</taxon>
        <taxon>Boudabousia</taxon>
    </lineage>
</organism>
<gene>
    <name evidence="4" type="ORF">BK816_08970</name>
</gene>
<dbReference type="InterPro" id="IPR050678">
    <property type="entry name" value="DNA_Partitioning_ATPase"/>
</dbReference>
<accession>A0A1D9MM78</accession>
<dbReference type="EMBL" id="CP017812">
    <property type="protein sequence ID" value="AOZ73385.1"/>
    <property type="molecule type" value="Genomic_DNA"/>
</dbReference>
<feature type="domain" description="AAA" evidence="3">
    <location>
        <begin position="37"/>
        <end position="215"/>
    </location>
</feature>
<comment type="similarity">
    <text evidence="1">Belongs to the ParA family.</text>
</comment>
<dbReference type="AlphaFoldDB" id="A0A1D9MM78"/>
<sequence length="294" mass="31798">MSDPSFDTPLAAQLARNNADLQALNAIEFPRPNHPVVMTFANQKGGVGKTTSAVNIAAALALGGLKVVVIDIDPQGNASTALGAEHREGTPSIYEVLLDGIPLASVLQQCPEIPNLRVAPATLDLSGAEVELVDVNQREFLLQRTLADFLRHEPEVDYVIIDCPPSLGMLTLNAFVAATDVTIPIQAEYYALEGLSSLLRAIERIKNALNSSLRISNILVTMYDSRTNLSREVVQEVRNHFPQQLLSTPIPRSVRLSEAPSYSQTGVTYDPRSTGALAYRKAALQIARRFSGGN</sequence>
<evidence type="ECO:0000259" key="3">
    <source>
        <dbReference type="Pfam" id="PF13614"/>
    </source>
</evidence>
<proteinExistence type="inferred from homology"/>
<dbReference type="STRING" id="1912795.BK816_08970"/>
<evidence type="ECO:0000256" key="2">
    <source>
        <dbReference type="ARBA" id="ARBA00059092"/>
    </source>
</evidence>
<keyword evidence="5" id="KW-1185">Reference proteome</keyword>